<dbReference type="RefSeq" id="WP_145060286.1">
    <property type="nucleotide sequence ID" value="NZ_CP036263.1"/>
</dbReference>
<organism evidence="2 3">
    <name type="scientific">Adhaeretor mobilis</name>
    <dbReference type="NCBI Taxonomy" id="1930276"/>
    <lineage>
        <taxon>Bacteria</taxon>
        <taxon>Pseudomonadati</taxon>
        <taxon>Planctomycetota</taxon>
        <taxon>Planctomycetia</taxon>
        <taxon>Pirellulales</taxon>
        <taxon>Lacipirellulaceae</taxon>
        <taxon>Adhaeretor</taxon>
    </lineage>
</organism>
<evidence type="ECO:0000313" key="3">
    <source>
        <dbReference type="Proteomes" id="UP000319852"/>
    </source>
</evidence>
<dbReference type="Pfam" id="PF00535">
    <property type="entry name" value="Glycos_transf_2"/>
    <property type="match status" value="1"/>
</dbReference>
<feature type="domain" description="Glycosyltransferase 2-like" evidence="1">
    <location>
        <begin position="7"/>
        <end position="126"/>
    </location>
</feature>
<protein>
    <submittedName>
        <fullName evidence="2">GalNAc(5)-diNAcBac-PP-undecaprenol beta-1,3-glucosyltransferase</fullName>
        <ecNumber evidence="2">2.4.1.293</ecNumber>
    </submittedName>
</protein>
<accession>A0A517MVU3</accession>
<dbReference type="OrthoDB" id="9781367at2"/>
<proteinExistence type="predicted"/>
<dbReference type="InterPro" id="IPR029044">
    <property type="entry name" value="Nucleotide-diphossugar_trans"/>
</dbReference>
<dbReference type="PANTHER" id="PTHR43685">
    <property type="entry name" value="GLYCOSYLTRANSFERASE"/>
    <property type="match status" value="1"/>
</dbReference>
<keyword evidence="3" id="KW-1185">Reference proteome</keyword>
<evidence type="ECO:0000259" key="1">
    <source>
        <dbReference type="Pfam" id="PF00535"/>
    </source>
</evidence>
<dbReference type="GO" id="GO:0016757">
    <property type="term" value="F:glycosyltransferase activity"/>
    <property type="evidence" value="ECO:0007669"/>
    <property type="project" value="UniProtKB-KW"/>
</dbReference>
<dbReference type="Proteomes" id="UP000319852">
    <property type="component" value="Chromosome"/>
</dbReference>
<dbReference type="AlphaFoldDB" id="A0A517MVU3"/>
<dbReference type="InterPro" id="IPR050834">
    <property type="entry name" value="Glycosyltransf_2"/>
</dbReference>
<gene>
    <name evidence="2" type="primary">pglI</name>
    <name evidence="2" type="ORF">HG15A2_22870</name>
</gene>
<dbReference type="EMBL" id="CP036263">
    <property type="protein sequence ID" value="QDS98998.1"/>
    <property type="molecule type" value="Genomic_DNA"/>
</dbReference>
<dbReference type="PANTHER" id="PTHR43685:SF2">
    <property type="entry name" value="GLYCOSYLTRANSFERASE 2-LIKE DOMAIN-CONTAINING PROTEIN"/>
    <property type="match status" value="1"/>
</dbReference>
<dbReference type="KEGG" id="amob:HG15A2_22870"/>
<name>A0A517MVU3_9BACT</name>
<dbReference type="Gene3D" id="3.90.550.10">
    <property type="entry name" value="Spore Coat Polysaccharide Biosynthesis Protein SpsA, Chain A"/>
    <property type="match status" value="1"/>
</dbReference>
<reference evidence="2 3" key="1">
    <citation type="submission" date="2019-02" db="EMBL/GenBank/DDBJ databases">
        <title>Deep-cultivation of Planctomycetes and their phenomic and genomic characterization uncovers novel biology.</title>
        <authorList>
            <person name="Wiegand S."/>
            <person name="Jogler M."/>
            <person name="Boedeker C."/>
            <person name="Pinto D."/>
            <person name="Vollmers J."/>
            <person name="Rivas-Marin E."/>
            <person name="Kohn T."/>
            <person name="Peeters S.H."/>
            <person name="Heuer A."/>
            <person name="Rast P."/>
            <person name="Oberbeckmann S."/>
            <person name="Bunk B."/>
            <person name="Jeske O."/>
            <person name="Meyerdierks A."/>
            <person name="Storesund J.E."/>
            <person name="Kallscheuer N."/>
            <person name="Luecker S."/>
            <person name="Lage O.M."/>
            <person name="Pohl T."/>
            <person name="Merkel B.J."/>
            <person name="Hornburger P."/>
            <person name="Mueller R.-W."/>
            <person name="Bruemmer F."/>
            <person name="Labrenz M."/>
            <person name="Spormann A.M."/>
            <person name="Op den Camp H."/>
            <person name="Overmann J."/>
            <person name="Amann R."/>
            <person name="Jetten M.S.M."/>
            <person name="Mascher T."/>
            <person name="Medema M.H."/>
            <person name="Devos D.P."/>
            <person name="Kaster A.-K."/>
            <person name="Ovreas L."/>
            <person name="Rohde M."/>
            <person name="Galperin M.Y."/>
            <person name="Jogler C."/>
        </authorList>
    </citation>
    <scope>NUCLEOTIDE SEQUENCE [LARGE SCALE GENOMIC DNA]</scope>
    <source>
        <strain evidence="2 3">HG15A2</strain>
    </source>
</reference>
<sequence length="352" mass="39559">MSLPLISILIPTYNRADWLATALQSAVEQETAGRFTLEVIVSDNDSSDHTRETVHEFAATTEVPVKYVHATRSGDAQARNAGLPHCEGDWIAFMDDDELAKADWLQKLLEVALQDHAQLVGGAVHLDLPPEEVNQLSLDVRRSLRERSPDTCQGGTRPFTEREVPGMGNLLIAREVLNHLVEFDETVVSSDYDFFVRARRAGFASWFAPEAIIYHRTPETRLSQEFIDWDSYRSGAMLAIFDEKYGGRRKLLKWMLLRAGQGALVTFPKWLRAKITGNTQLAVDVRIRGQRLAGYTRGFFTLIAPRWFSQHSLDERIDFLKGRLIGKNTPAPPEAVAKAFQEPAVQAQEVGV</sequence>
<evidence type="ECO:0000313" key="2">
    <source>
        <dbReference type="EMBL" id="QDS98998.1"/>
    </source>
</evidence>
<dbReference type="EC" id="2.4.1.293" evidence="2"/>
<dbReference type="InterPro" id="IPR001173">
    <property type="entry name" value="Glyco_trans_2-like"/>
</dbReference>
<dbReference type="SUPFAM" id="SSF53448">
    <property type="entry name" value="Nucleotide-diphospho-sugar transferases"/>
    <property type="match status" value="1"/>
</dbReference>
<keyword evidence="2" id="KW-0808">Transferase</keyword>
<keyword evidence="2" id="KW-0328">Glycosyltransferase</keyword>
<dbReference type="CDD" id="cd00761">
    <property type="entry name" value="Glyco_tranf_GTA_type"/>
    <property type="match status" value="1"/>
</dbReference>